<accession>A0A6V8PTQ1</accession>
<evidence type="ECO:0000313" key="1">
    <source>
        <dbReference type="EMBL" id="GFP35952.1"/>
    </source>
</evidence>
<dbReference type="EMBL" id="BLSB01000314">
    <property type="protein sequence ID" value="GFP35952.1"/>
    <property type="molecule type" value="Genomic_DNA"/>
</dbReference>
<comment type="caution">
    <text evidence="1">The sequence shown here is derived from an EMBL/GenBank/DDBJ whole genome shotgun (WGS) entry which is preliminary data.</text>
</comment>
<dbReference type="AlphaFoldDB" id="A0A6V8PTQ1"/>
<reference evidence="1 2" key="1">
    <citation type="journal article" date="2020" name="Front. Microbiol.">
        <title>Single-cell genomics of novel Actinobacteria with the Wood-Ljungdahl pathway discovered in a serpentinizing system.</title>
        <authorList>
            <person name="Merino N."/>
            <person name="Kawai M."/>
            <person name="Boyd E.S."/>
            <person name="Colman D.R."/>
            <person name="McGlynn S.E."/>
            <person name="Nealson K.H."/>
            <person name="Kurokawa K."/>
            <person name="Hongoh Y."/>
        </authorList>
    </citation>
    <scope>NUCLEOTIDE SEQUENCE [LARGE SCALE GENOMIC DNA]</scope>
    <source>
        <strain evidence="1 2">S43</strain>
    </source>
</reference>
<gene>
    <name evidence="1" type="ORF">HKBW3S43_01740</name>
</gene>
<protein>
    <submittedName>
        <fullName evidence="1">Uncharacterized protein</fullName>
    </submittedName>
</protein>
<evidence type="ECO:0000313" key="2">
    <source>
        <dbReference type="Proteomes" id="UP000576480"/>
    </source>
</evidence>
<organism evidence="1 2">
    <name type="scientific">Candidatus Hakubella thermalkaliphila</name>
    <dbReference type="NCBI Taxonomy" id="2754717"/>
    <lineage>
        <taxon>Bacteria</taxon>
        <taxon>Bacillati</taxon>
        <taxon>Actinomycetota</taxon>
        <taxon>Actinomycetota incertae sedis</taxon>
        <taxon>Candidatus Hakubellales</taxon>
        <taxon>Candidatus Hakubellaceae</taxon>
        <taxon>Candidatus Hakubella</taxon>
    </lineage>
</organism>
<dbReference type="Proteomes" id="UP000576480">
    <property type="component" value="Unassembled WGS sequence"/>
</dbReference>
<name>A0A6V8PTQ1_9ACTN</name>
<proteinExistence type="predicted"/>
<sequence>MLALIHGKGRSARGGSSISLSTIVCFSVSRSKVGCRVWVTSSSLSRAVEGAVLERTGRFFIASGVGGTSSLLLRRRCGEANVGCSHGVFLISALGGPAVSGGTGFTVSPLSLAGASDLLRSPTMAESSLIITIIKISRMGIRNSIIILSFPWV</sequence>